<accession>A0A382Y5F6</accession>
<protein>
    <submittedName>
        <fullName evidence="1">Uncharacterized protein</fullName>
    </submittedName>
</protein>
<name>A0A382Y5F6_9ZZZZ</name>
<sequence length="220" mass="25047">MQTGSVKILSPDIGDSGTIEINIPPDMRVETIPEEDIFDAQMAEAKTIYAEAIISDLTGDTLEAAYQFELLFESLSHIDELIGHDEFQTLEFNRLLTAAIDYYEDEAVTLDKVETGFSVAVLKDKLDEYIYAQTLEDLEYVEERVEIIPGHIPITYNQKVASIIKFFQNEGRSSFQKWLNRMSRYKPIILPILEEEGVPPELFYLAMIESGLNPKAYSYA</sequence>
<proteinExistence type="predicted"/>
<organism evidence="1">
    <name type="scientific">marine metagenome</name>
    <dbReference type="NCBI Taxonomy" id="408172"/>
    <lineage>
        <taxon>unclassified sequences</taxon>
        <taxon>metagenomes</taxon>
        <taxon>ecological metagenomes</taxon>
    </lineage>
</organism>
<dbReference type="Gene3D" id="1.10.530.10">
    <property type="match status" value="1"/>
</dbReference>
<gene>
    <name evidence="1" type="ORF">METZ01_LOCUS431278</name>
</gene>
<dbReference type="EMBL" id="UINC01173038">
    <property type="protein sequence ID" value="SVD78424.1"/>
    <property type="molecule type" value="Genomic_DNA"/>
</dbReference>
<feature type="non-terminal residue" evidence="1">
    <location>
        <position position="220"/>
    </location>
</feature>
<reference evidence="1" key="1">
    <citation type="submission" date="2018-05" db="EMBL/GenBank/DDBJ databases">
        <authorList>
            <person name="Lanie J.A."/>
            <person name="Ng W.-L."/>
            <person name="Kazmierczak K.M."/>
            <person name="Andrzejewski T.M."/>
            <person name="Davidsen T.M."/>
            <person name="Wayne K.J."/>
            <person name="Tettelin H."/>
            <person name="Glass J.I."/>
            <person name="Rusch D."/>
            <person name="Podicherti R."/>
            <person name="Tsui H.-C.T."/>
            <person name="Winkler M.E."/>
        </authorList>
    </citation>
    <scope>NUCLEOTIDE SEQUENCE</scope>
</reference>
<dbReference type="AlphaFoldDB" id="A0A382Y5F6"/>
<evidence type="ECO:0000313" key="1">
    <source>
        <dbReference type="EMBL" id="SVD78424.1"/>
    </source>
</evidence>
<dbReference type="SUPFAM" id="SSF53955">
    <property type="entry name" value="Lysozyme-like"/>
    <property type="match status" value="1"/>
</dbReference>
<dbReference type="InterPro" id="IPR023346">
    <property type="entry name" value="Lysozyme-like_dom_sf"/>
</dbReference>